<evidence type="ECO:0000256" key="9">
    <source>
        <dbReference type="HAMAP-Rule" id="MF_00446"/>
    </source>
</evidence>
<dbReference type="GO" id="GO:0006523">
    <property type="term" value="P:alanine biosynthetic process"/>
    <property type="evidence" value="ECO:0007669"/>
    <property type="project" value="InterPro"/>
</dbReference>
<name>A0A7C2ZGS1_9AQUI</name>
<organism evidence="14">
    <name type="scientific">Hydrogenobacter sp</name>
    <dbReference type="NCBI Taxonomy" id="2152829"/>
    <lineage>
        <taxon>Bacteria</taxon>
        <taxon>Pseudomonadati</taxon>
        <taxon>Aquificota</taxon>
        <taxon>Aquificia</taxon>
        <taxon>Aquificales</taxon>
        <taxon>Aquificaceae</taxon>
        <taxon>Hydrogenobacter</taxon>
    </lineage>
</organism>
<keyword evidence="1 9" id="KW-0963">Cytoplasm</keyword>
<dbReference type="AlphaFoldDB" id="A0A7C2ZGS1"/>
<comment type="pathway">
    <text evidence="9">Cofactor biosynthesis; (R)-pantothenate biosynthesis; beta-alanine from L-aspartate: step 1/1.</text>
</comment>
<proteinExistence type="inferred from homology"/>
<evidence type="ECO:0000256" key="2">
    <source>
        <dbReference type="ARBA" id="ARBA00022655"/>
    </source>
</evidence>
<dbReference type="EMBL" id="DSFP01000035">
    <property type="protein sequence ID" value="HEW45866.1"/>
    <property type="molecule type" value="Genomic_DNA"/>
</dbReference>
<sequence>MQRFMLKSKVHRVKITGAELHYEGSLSLDLALMEAANLLPFEKIEVYNVSNGARFSTYVIPAPKYSGEVRLNGAAARLGAVGDIIIIASYGVFEEEELKDYRPFLVYVDEDNQIREVKREMVIEGVGSTYDW</sequence>
<dbReference type="GO" id="GO:0004068">
    <property type="term" value="F:aspartate 1-decarboxylase activity"/>
    <property type="evidence" value="ECO:0007669"/>
    <property type="project" value="UniProtKB-UniRule"/>
</dbReference>
<dbReference type="UniPathway" id="UPA00028">
    <property type="reaction ID" value="UER00002"/>
</dbReference>
<comment type="subunit">
    <text evidence="9">Heterooctamer of four alpha and four beta subunits.</text>
</comment>
<evidence type="ECO:0000256" key="12">
    <source>
        <dbReference type="PIRSR" id="PIRSR006246-3"/>
    </source>
</evidence>
<keyword evidence="7 9" id="KW-0704">Schiff base</keyword>
<dbReference type="InterPro" id="IPR009010">
    <property type="entry name" value="Asp_de-COase-like_dom_sf"/>
</dbReference>
<evidence type="ECO:0000256" key="10">
    <source>
        <dbReference type="PIRSR" id="PIRSR006246-1"/>
    </source>
</evidence>
<feature type="chain" id="PRO_5028548202" description="Aspartate 1-decarboxylase alpha chain" evidence="9 13">
    <location>
        <begin position="25"/>
        <end position="132"/>
    </location>
</feature>
<evidence type="ECO:0000256" key="8">
    <source>
        <dbReference type="ARBA" id="ARBA00023317"/>
    </source>
</evidence>
<evidence type="ECO:0000256" key="11">
    <source>
        <dbReference type="PIRSR" id="PIRSR006246-2"/>
    </source>
</evidence>
<feature type="active site" description="Proton donor" evidence="9 10">
    <location>
        <position position="58"/>
    </location>
</feature>
<feature type="active site" description="Schiff-base intermediate with substrate; via pyruvic acid" evidence="9 10">
    <location>
        <position position="25"/>
    </location>
</feature>
<keyword evidence="8 9" id="KW-0670">Pyruvate</keyword>
<comment type="caution">
    <text evidence="14">The sequence shown here is derived from an EMBL/GenBank/DDBJ whole genome shotgun (WGS) entry which is preliminary data.</text>
</comment>
<comment type="function">
    <text evidence="9">Catalyzes the pyruvoyl-dependent decarboxylation of aspartate to produce beta-alanine.</text>
</comment>
<dbReference type="CDD" id="cd06919">
    <property type="entry name" value="Asp_decarbox"/>
    <property type="match status" value="1"/>
</dbReference>
<feature type="chain" id="PRO_5028548201" description="Aspartate 1-decarboxylase beta chain" evidence="9 13">
    <location>
        <begin position="1"/>
        <end position="24"/>
    </location>
</feature>
<evidence type="ECO:0000256" key="4">
    <source>
        <dbReference type="ARBA" id="ARBA00022813"/>
    </source>
</evidence>
<evidence type="ECO:0000256" key="6">
    <source>
        <dbReference type="ARBA" id="ARBA00023239"/>
    </source>
</evidence>
<comment type="cofactor">
    <cofactor evidence="9 10">
        <name>pyruvate</name>
        <dbReference type="ChEBI" id="CHEBI:15361"/>
    </cofactor>
    <text evidence="9 10">Binds 1 pyruvoyl group covalently per subunit.</text>
</comment>
<dbReference type="Gene3D" id="2.40.40.20">
    <property type="match status" value="1"/>
</dbReference>
<feature type="binding site" evidence="9 11">
    <location>
        <begin position="73"/>
        <end position="75"/>
    </location>
    <ligand>
        <name>substrate</name>
    </ligand>
</feature>
<keyword evidence="3 9" id="KW-0210">Decarboxylase</keyword>
<dbReference type="NCBIfam" id="TIGR00223">
    <property type="entry name" value="panD"/>
    <property type="match status" value="1"/>
</dbReference>
<comment type="subcellular location">
    <subcellularLocation>
        <location evidence="9">Cytoplasm</location>
    </subcellularLocation>
</comment>
<evidence type="ECO:0000313" key="14">
    <source>
        <dbReference type="EMBL" id="HEW45866.1"/>
    </source>
</evidence>
<dbReference type="Pfam" id="PF02261">
    <property type="entry name" value="Asp_decarbox"/>
    <property type="match status" value="1"/>
</dbReference>
<dbReference type="SUPFAM" id="SSF50692">
    <property type="entry name" value="ADC-like"/>
    <property type="match status" value="1"/>
</dbReference>
<dbReference type="PANTHER" id="PTHR21012:SF0">
    <property type="entry name" value="ASPARTATE 1-DECARBOXYLASE"/>
    <property type="match status" value="1"/>
</dbReference>
<evidence type="ECO:0000256" key="3">
    <source>
        <dbReference type="ARBA" id="ARBA00022793"/>
    </source>
</evidence>
<evidence type="ECO:0000256" key="1">
    <source>
        <dbReference type="ARBA" id="ARBA00022490"/>
    </source>
</evidence>
<accession>A0A7C2ZGS1</accession>
<reference evidence="14" key="1">
    <citation type="journal article" date="2020" name="mSystems">
        <title>Genome- and Community-Level Interaction Insights into Carbon Utilization and Element Cycling Functions of Hydrothermarchaeota in Hydrothermal Sediment.</title>
        <authorList>
            <person name="Zhou Z."/>
            <person name="Liu Y."/>
            <person name="Xu W."/>
            <person name="Pan J."/>
            <person name="Luo Z.H."/>
            <person name="Li M."/>
        </authorList>
    </citation>
    <scope>NUCLEOTIDE SEQUENCE [LARGE SCALE GENOMIC DNA]</scope>
    <source>
        <strain evidence="14">SpSt-132</strain>
    </source>
</reference>
<protein>
    <recommendedName>
        <fullName evidence="9">Aspartate 1-decarboxylase</fullName>
        <ecNumber evidence="9">4.1.1.11</ecNumber>
    </recommendedName>
    <alternativeName>
        <fullName evidence="9">Aspartate alpha-decarboxylase</fullName>
    </alternativeName>
    <component>
        <recommendedName>
            <fullName evidence="9">Aspartate 1-decarboxylase beta chain</fullName>
        </recommendedName>
    </component>
    <component>
        <recommendedName>
            <fullName evidence="9">Aspartate 1-decarboxylase alpha chain</fullName>
        </recommendedName>
    </component>
</protein>
<gene>
    <name evidence="9" type="primary">panD</name>
    <name evidence="14" type="ORF">ENO47_04245</name>
</gene>
<keyword evidence="2 9" id="KW-0566">Pantothenate biosynthesis</keyword>
<keyword evidence="4 9" id="KW-0068">Autocatalytic cleavage</keyword>
<comment type="similarity">
    <text evidence="9">Belongs to the PanD family.</text>
</comment>
<evidence type="ECO:0000256" key="7">
    <source>
        <dbReference type="ARBA" id="ARBA00023270"/>
    </source>
</evidence>
<dbReference type="GO" id="GO:0005829">
    <property type="term" value="C:cytosol"/>
    <property type="evidence" value="ECO:0007669"/>
    <property type="project" value="TreeGrafter"/>
</dbReference>
<dbReference type="HAMAP" id="MF_00446">
    <property type="entry name" value="PanD"/>
    <property type="match status" value="1"/>
</dbReference>
<keyword evidence="5 9" id="KW-0865">Zymogen</keyword>
<keyword evidence="6 9" id="KW-0456">Lyase</keyword>
<dbReference type="PIRSF" id="PIRSF006246">
    <property type="entry name" value="Asp_decarbox"/>
    <property type="match status" value="1"/>
</dbReference>
<comment type="catalytic activity">
    <reaction evidence="9">
        <text>L-aspartate + H(+) = beta-alanine + CO2</text>
        <dbReference type="Rhea" id="RHEA:19497"/>
        <dbReference type="ChEBI" id="CHEBI:15378"/>
        <dbReference type="ChEBI" id="CHEBI:16526"/>
        <dbReference type="ChEBI" id="CHEBI:29991"/>
        <dbReference type="ChEBI" id="CHEBI:57966"/>
        <dbReference type="EC" id="4.1.1.11"/>
    </reaction>
</comment>
<dbReference type="PANTHER" id="PTHR21012">
    <property type="entry name" value="ASPARTATE 1-DECARBOXYLASE"/>
    <property type="match status" value="1"/>
</dbReference>
<evidence type="ECO:0000256" key="13">
    <source>
        <dbReference type="PIRSR" id="PIRSR006246-5"/>
    </source>
</evidence>
<dbReference type="InterPro" id="IPR003190">
    <property type="entry name" value="Asp_decarbox"/>
</dbReference>
<feature type="binding site" evidence="9 11">
    <location>
        <position position="57"/>
    </location>
    <ligand>
        <name>substrate</name>
    </ligand>
</feature>
<dbReference type="EC" id="4.1.1.11" evidence="9"/>
<feature type="modified residue" description="Pyruvic acid (Ser)" evidence="9 12">
    <location>
        <position position="25"/>
    </location>
</feature>
<comment type="PTM">
    <text evidence="9 12">Is synthesized initially as an inactive proenzyme, which is activated by self-cleavage at a specific serine bond to produce a beta-subunit with a hydroxyl group at its C-terminus and an alpha-subunit with a pyruvoyl group at its N-terminus.</text>
</comment>
<dbReference type="GO" id="GO:0015940">
    <property type="term" value="P:pantothenate biosynthetic process"/>
    <property type="evidence" value="ECO:0007669"/>
    <property type="project" value="UniProtKB-UniRule"/>
</dbReference>
<evidence type="ECO:0000256" key="5">
    <source>
        <dbReference type="ARBA" id="ARBA00023145"/>
    </source>
</evidence>